<keyword evidence="5" id="KW-0597">Phosphoprotein</keyword>
<protein>
    <recommendedName>
        <fullName evidence="13">Paxillin</fullName>
    </recommendedName>
</protein>
<dbReference type="CDD" id="cd09407">
    <property type="entry name" value="LIM2_Paxillin"/>
    <property type="match status" value="1"/>
</dbReference>
<dbReference type="Pfam" id="PF03535">
    <property type="entry name" value="Paxillin"/>
    <property type="match status" value="1"/>
</dbReference>
<dbReference type="PROSITE" id="PS50023">
    <property type="entry name" value="LIM_DOMAIN_2"/>
    <property type="match status" value="4"/>
</dbReference>
<dbReference type="CDD" id="cd09411">
    <property type="entry name" value="LIM4_Paxillin"/>
    <property type="match status" value="1"/>
</dbReference>
<evidence type="ECO:0000256" key="13">
    <source>
        <dbReference type="ARBA" id="ARBA00023808"/>
    </source>
</evidence>
<dbReference type="FunFam" id="2.10.110.10:FF:000009">
    <property type="entry name" value="Paxillin isoform 1"/>
    <property type="match status" value="1"/>
</dbReference>
<sequence length="603" mass="65946">DALLADLESTTSHISKRPVFLTEETPYSYPTGNHTYQEIAVPPPVPPPPSNDALNGTVIDPSEQWQPNTPRYGHQQPQSQSPIYSSSAKSSSASVPRDGLNSPTPRASEEEHVYSFPNKQKSAEPSPTMTSSSLGSNLSELDRLLLELNAVQHTPASGFTADEAGRSPSLPNVAGPHYVVPESSSSGGGKAAPPTKEKPKRNGARGIEDVRPSVESLLDELESSVPSPVPAITVSQGEVSSPQRVTASQQQTRISASSATRELDELMASLSDFKVPCHGSLMLHPVPTQPSLSCLWFFLQNPRSSPGGQSLIHLTVFVLSHLQFMAQGKAGSSSPPSTASKPGSQLDTMLGSLQSDLNKLGVATVAKGVCGACKKPIAGQVVTAMGKTWHPEHFVCTHCQEEIGSRNFFERDGQPYCEKDYHNLFSPRCYYCNGPILDKVVTALDRTWHPEHFFCAQCGAFFGPEGFHEKDGKAYCRKDYFDMFAPKCGGCARAILENYISALNTLWHPECFVCRECFTPFVNGSFFEHDGQPYCEVHYHERRGSLCSGCQKPITGRCITAMGKKFHPEHFVCAFCLKQLNKGTFKEQNDKPYCQNCFLKLFC</sequence>
<feature type="domain" description="LIM zinc-binding" evidence="16">
    <location>
        <begin position="368"/>
        <end position="427"/>
    </location>
</feature>
<evidence type="ECO:0000256" key="7">
    <source>
        <dbReference type="ARBA" id="ARBA00022737"/>
    </source>
</evidence>
<keyword evidence="11 14" id="KW-0440">LIM domain</keyword>
<dbReference type="PRINTS" id="PR00832">
    <property type="entry name" value="PAXILLIN"/>
</dbReference>
<accession>A0A7K8RND6</accession>
<dbReference type="InterPro" id="IPR047072">
    <property type="entry name" value="Paxillin_Lim_dom2"/>
</dbReference>
<keyword evidence="10" id="KW-0965">Cell junction</keyword>
<reference evidence="17 18" key="1">
    <citation type="submission" date="2019-09" db="EMBL/GenBank/DDBJ databases">
        <title>Bird 10,000 Genomes (B10K) Project - Family phase.</title>
        <authorList>
            <person name="Zhang G."/>
        </authorList>
    </citation>
    <scope>NUCLEOTIDE SEQUENCE [LARGE SCALE GENOMIC DNA]</scope>
    <source>
        <strain evidence="17">B10K-CU-031-12</strain>
        <tissue evidence="17">Muscle</tissue>
    </source>
</reference>
<feature type="domain" description="LIM zinc-binding" evidence="16">
    <location>
        <begin position="428"/>
        <end position="485"/>
    </location>
</feature>
<dbReference type="InterPro" id="IPR001904">
    <property type="entry name" value="Paxillin_Lim_dom4"/>
</dbReference>
<evidence type="ECO:0000256" key="4">
    <source>
        <dbReference type="ARBA" id="ARBA00022490"/>
    </source>
</evidence>
<dbReference type="GO" id="GO:0034446">
    <property type="term" value="P:substrate adhesion-dependent cell spreading"/>
    <property type="evidence" value="ECO:0007669"/>
    <property type="project" value="TreeGrafter"/>
</dbReference>
<gene>
    <name evidence="17" type="primary">Pxn</name>
    <name evidence="17" type="ORF">RHOROS_R02049</name>
</gene>
<feature type="region of interest" description="Disordered" evidence="15">
    <location>
        <begin position="234"/>
        <end position="257"/>
    </location>
</feature>
<evidence type="ECO:0000256" key="14">
    <source>
        <dbReference type="PROSITE-ProRule" id="PRU00125"/>
    </source>
</evidence>
<dbReference type="GO" id="GO:0043542">
    <property type="term" value="P:endothelial cell migration"/>
    <property type="evidence" value="ECO:0007669"/>
    <property type="project" value="TreeGrafter"/>
</dbReference>
<dbReference type="PROSITE" id="PS00478">
    <property type="entry name" value="LIM_DOMAIN_1"/>
    <property type="match status" value="3"/>
</dbReference>
<comment type="subcellular location">
    <subcellularLocation>
        <location evidence="2">Cell junction</location>
        <location evidence="2">Focal adhesion</location>
    </subcellularLocation>
    <subcellularLocation>
        <location evidence="3">Cytoplasm</location>
        <location evidence="3">Cell cortex</location>
    </subcellularLocation>
    <subcellularLocation>
        <location evidence="1">Cytoplasm</location>
        <location evidence="1">Cytoskeleton</location>
    </subcellularLocation>
</comment>
<evidence type="ECO:0000256" key="5">
    <source>
        <dbReference type="ARBA" id="ARBA00022553"/>
    </source>
</evidence>
<evidence type="ECO:0000256" key="2">
    <source>
        <dbReference type="ARBA" id="ARBA00004246"/>
    </source>
</evidence>
<feature type="region of interest" description="Disordered" evidence="15">
    <location>
        <begin position="158"/>
        <end position="210"/>
    </location>
</feature>
<feature type="non-terminal residue" evidence="17">
    <location>
        <position position="1"/>
    </location>
</feature>
<dbReference type="InterPro" id="IPR001781">
    <property type="entry name" value="Znf_LIM"/>
</dbReference>
<evidence type="ECO:0000256" key="8">
    <source>
        <dbReference type="ARBA" id="ARBA00022833"/>
    </source>
</evidence>
<dbReference type="GO" id="GO:0005856">
    <property type="term" value="C:cytoskeleton"/>
    <property type="evidence" value="ECO:0007669"/>
    <property type="project" value="UniProtKB-SubCell"/>
</dbReference>
<comment type="caution">
    <text evidence="17">The sequence shown here is derived from an EMBL/GenBank/DDBJ whole genome shotgun (WGS) entry which is preliminary data.</text>
</comment>
<dbReference type="FunFam" id="2.10.110.10:FF:000012">
    <property type="entry name" value="Paxillin isoform 1"/>
    <property type="match status" value="1"/>
</dbReference>
<keyword evidence="12" id="KW-0206">Cytoskeleton</keyword>
<keyword evidence="6 14" id="KW-0479">Metal-binding</keyword>
<feature type="domain" description="LIM zinc-binding" evidence="16">
    <location>
        <begin position="486"/>
        <end position="545"/>
    </location>
</feature>
<dbReference type="FunFam" id="2.10.110.10:FF:000018">
    <property type="entry name" value="Paxillin isoform 1"/>
    <property type="match status" value="1"/>
</dbReference>
<dbReference type="GO" id="GO:0046872">
    <property type="term" value="F:metal ion binding"/>
    <property type="evidence" value="ECO:0007669"/>
    <property type="project" value="UniProtKB-KW"/>
</dbReference>
<feature type="non-terminal residue" evidence="17">
    <location>
        <position position="603"/>
    </location>
</feature>
<dbReference type="SMART" id="SM00132">
    <property type="entry name" value="LIM"/>
    <property type="match status" value="4"/>
</dbReference>
<evidence type="ECO:0000256" key="6">
    <source>
        <dbReference type="ARBA" id="ARBA00022723"/>
    </source>
</evidence>
<dbReference type="Pfam" id="PF00412">
    <property type="entry name" value="LIM"/>
    <property type="match status" value="4"/>
</dbReference>
<dbReference type="FunFam" id="2.10.110.10:FF:000008">
    <property type="entry name" value="Paxillin isoform 1"/>
    <property type="match status" value="1"/>
</dbReference>
<dbReference type="CDD" id="cd09336">
    <property type="entry name" value="LIM1_Paxillin_like"/>
    <property type="match status" value="1"/>
</dbReference>
<dbReference type="GO" id="GO:0007179">
    <property type="term" value="P:transforming growth factor beta receptor signaling pathway"/>
    <property type="evidence" value="ECO:0007669"/>
    <property type="project" value="TreeGrafter"/>
</dbReference>
<evidence type="ECO:0000256" key="9">
    <source>
        <dbReference type="ARBA" id="ARBA00022889"/>
    </source>
</evidence>
<dbReference type="SUPFAM" id="SSF57716">
    <property type="entry name" value="Glucocorticoid receptor-like (DNA-binding domain)"/>
    <property type="match status" value="5"/>
</dbReference>
<dbReference type="AlphaFoldDB" id="A0A7K8RND6"/>
<keyword evidence="8 14" id="KW-0862">Zinc</keyword>
<keyword evidence="9" id="KW-0130">Cell adhesion</keyword>
<evidence type="ECO:0000256" key="11">
    <source>
        <dbReference type="ARBA" id="ARBA00023038"/>
    </source>
</evidence>
<evidence type="ECO:0000313" key="18">
    <source>
        <dbReference type="Proteomes" id="UP000574210"/>
    </source>
</evidence>
<feature type="compositionally biased region" description="Polar residues" evidence="15">
    <location>
        <begin position="117"/>
        <end position="133"/>
    </location>
</feature>
<dbReference type="GO" id="GO:0005938">
    <property type="term" value="C:cell cortex"/>
    <property type="evidence" value="ECO:0007669"/>
    <property type="project" value="UniProtKB-SubCell"/>
</dbReference>
<dbReference type="CDD" id="cd09338">
    <property type="entry name" value="LIM3_Paxillin_like"/>
    <property type="match status" value="1"/>
</dbReference>
<dbReference type="Proteomes" id="UP000574210">
    <property type="component" value="Unassembled WGS sequence"/>
</dbReference>
<keyword evidence="7" id="KW-0677">Repeat</keyword>
<keyword evidence="18" id="KW-1185">Reference proteome</keyword>
<organism evidence="17 18">
    <name type="scientific">Rhodinocichla rosea</name>
    <dbReference type="NCBI Taxonomy" id="58203"/>
    <lineage>
        <taxon>Eukaryota</taxon>
        <taxon>Metazoa</taxon>
        <taxon>Chordata</taxon>
        <taxon>Craniata</taxon>
        <taxon>Vertebrata</taxon>
        <taxon>Euteleostomi</taxon>
        <taxon>Archelosauria</taxon>
        <taxon>Archosauria</taxon>
        <taxon>Dinosauria</taxon>
        <taxon>Saurischia</taxon>
        <taxon>Theropoda</taxon>
        <taxon>Coelurosauria</taxon>
        <taxon>Aves</taxon>
        <taxon>Neognathae</taxon>
        <taxon>Neoaves</taxon>
        <taxon>Telluraves</taxon>
        <taxon>Australaves</taxon>
        <taxon>Passeriformes</taxon>
        <taxon>Thraupidae</taxon>
        <taxon>Rhodinocichla</taxon>
    </lineage>
</organism>
<evidence type="ECO:0000256" key="12">
    <source>
        <dbReference type="ARBA" id="ARBA00023212"/>
    </source>
</evidence>
<evidence type="ECO:0000259" key="16">
    <source>
        <dbReference type="PROSITE" id="PS50023"/>
    </source>
</evidence>
<evidence type="ECO:0000256" key="15">
    <source>
        <dbReference type="SAM" id="MobiDB-lite"/>
    </source>
</evidence>
<dbReference type="GO" id="GO:0005925">
    <property type="term" value="C:focal adhesion"/>
    <property type="evidence" value="ECO:0007669"/>
    <property type="project" value="UniProtKB-SubCell"/>
</dbReference>
<dbReference type="InterPro" id="IPR047075">
    <property type="entry name" value="Paxillin_TGFB1I1_LIM_dom1"/>
</dbReference>
<feature type="compositionally biased region" description="Pro residues" evidence="15">
    <location>
        <begin position="41"/>
        <end position="50"/>
    </location>
</feature>
<dbReference type="EMBL" id="VWYZ01000088">
    <property type="protein sequence ID" value="NXF19277.1"/>
    <property type="molecule type" value="Genomic_DNA"/>
</dbReference>
<dbReference type="PANTHER" id="PTHR24216">
    <property type="entry name" value="PAXILLIN-RELATED"/>
    <property type="match status" value="1"/>
</dbReference>
<name>A0A7K8RND6_9PASS</name>
<evidence type="ECO:0000256" key="1">
    <source>
        <dbReference type="ARBA" id="ARBA00004245"/>
    </source>
</evidence>
<evidence type="ECO:0000256" key="3">
    <source>
        <dbReference type="ARBA" id="ARBA00004544"/>
    </source>
</evidence>
<proteinExistence type="predicted"/>
<evidence type="ECO:0000313" key="17">
    <source>
        <dbReference type="EMBL" id="NXF19277.1"/>
    </source>
</evidence>
<feature type="domain" description="LIM zinc-binding" evidence="16">
    <location>
        <begin position="546"/>
        <end position="603"/>
    </location>
</feature>
<dbReference type="Gene3D" id="2.10.110.10">
    <property type="entry name" value="Cysteine Rich Protein"/>
    <property type="match status" value="4"/>
</dbReference>
<keyword evidence="4" id="KW-0963">Cytoplasm</keyword>
<feature type="compositionally biased region" description="Low complexity" evidence="15">
    <location>
        <begin position="75"/>
        <end position="94"/>
    </location>
</feature>
<evidence type="ECO:0000256" key="10">
    <source>
        <dbReference type="ARBA" id="ARBA00022949"/>
    </source>
</evidence>
<dbReference type="PANTHER" id="PTHR24216:SF11">
    <property type="entry name" value="PAXILLIN"/>
    <property type="match status" value="1"/>
</dbReference>
<feature type="region of interest" description="Disordered" evidence="15">
    <location>
        <begin position="1"/>
        <end position="136"/>
    </location>
</feature>